<name>A0A0N4YR95_NIPBR</name>
<dbReference type="AlphaFoldDB" id="A0A0N4YR95"/>
<accession>A0A0N4YR95</accession>
<evidence type="ECO:0000313" key="2">
    <source>
        <dbReference type="Proteomes" id="UP000271162"/>
    </source>
</evidence>
<reference evidence="3" key="1">
    <citation type="submission" date="2017-02" db="UniProtKB">
        <authorList>
            <consortium name="WormBaseParasite"/>
        </authorList>
    </citation>
    <scope>IDENTIFICATION</scope>
</reference>
<organism evidence="3">
    <name type="scientific">Nippostrongylus brasiliensis</name>
    <name type="common">Rat hookworm</name>
    <dbReference type="NCBI Taxonomy" id="27835"/>
    <lineage>
        <taxon>Eukaryota</taxon>
        <taxon>Metazoa</taxon>
        <taxon>Ecdysozoa</taxon>
        <taxon>Nematoda</taxon>
        <taxon>Chromadorea</taxon>
        <taxon>Rhabditida</taxon>
        <taxon>Rhabditina</taxon>
        <taxon>Rhabditomorpha</taxon>
        <taxon>Strongyloidea</taxon>
        <taxon>Heligmosomidae</taxon>
        <taxon>Nippostrongylus</taxon>
    </lineage>
</organism>
<protein>
    <submittedName>
        <fullName evidence="3">WAP domain-containing protein</fullName>
    </submittedName>
</protein>
<proteinExistence type="predicted"/>
<sequence length="136" mass="15519">MTLRHRAVFRRETAVSMRIPRTERTLSTRKYVLNQVPLFAELMLAKQHSDDGCARFRWQTTCPGVKRERLTLLTSAGHENRSSDPFRMSSLPEDECDLIDDCNCWKAAASEEECLASFCVCDSPTRICDQIQGTDS</sequence>
<dbReference type="WBParaSite" id="NBR_0001976701-mRNA-1">
    <property type="protein sequence ID" value="NBR_0001976701-mRNA-1"/>
    <property type="gene ID" value="NBR_0001976701"/>
</dbReference>
<dbReference type="Proteomes" id="UP000271162">
    <property type="component" value="Unassembled WGS sequence"/>
</dbReference>
<keyword evidence="2" id="KW-1185">Reference proteome</keyword>
<evidence type="ECO:0000313" key="3">
    <source>
        <dbReference type="WBParaSite" id="NBR_0001976701-mRNA-1"/>
    </source>
</evidence>
<gene>
    <name evidence="1" type="ORF">NBR_LOCUS19768</name>
</gene>
<dbReference type="EMBL" id="UYSL01024470">
    <property type="protein sequence ID" value="VDL83504.1"/>
    <property type="molecule type" value="Genomic_DNA"/>
</dbReference>
<evidence type="ECO:0000313" key="1">
    <source>
        <dbReference type="EMBL" id="VDL83504.1"/>
    </source>
</evidence>
<reference evidence="1 2" key="2">
    <citation type="submission" date="2018-11" db="EMBL/GenBank/DDBJ databases">
        <authorList>
            <consortium name="Pathogen Informatics"/>
        </authorList>
    </citation>
    <scope>NUCLEOTIDE SEQUENCE [LARGE SCALE GENOMIC DNA]</scope>
</reference>